<dbReference type="PANTHER" id="PTHR47431">
    <property type="entry name" value="ZN(II)2CYS6 TRANSCRIPTION FACTOR (EUROFUNG)-RELATED"/>
    <property type="match status" value="1"/>
</dbReference>
<reference evidence="2 3" key="1">
    <citation type="submission" date="2024-09" db="EMBL/GenBank/DDBJ databases">
        <title>T2T genomes of carrot and Alternaria dauci and their utility for understanding host-pathogen interaction during carrot leaf blight disease.</title>
        <authorList>
            <person name="Liu W."/>
            <person name="Xu S."/>
            <person name="Ou C."/>
            <person name="Liu X."/>
            <person name="Zhuang F."/>
            <person name="Deng X.W."/>
        </authorList>
    </citation>
    <scope>NUCLEOTIDE SEQUENCE [LARGE SCALE GENOMIC DNA]</scope>
    <source>
        <strain evidence="2 3">A2016</strain>
    </source>
</reference>
<protein>
    <recommendedName>
        <fullName evidence="4">Transcription factor domain-containing protein</fullName>
    </recommendedName>
</protein>
<feature type="signal peptide" evidence="1">
    <location>
        <begin position="1"/>
        <end position="16"/>
    </location>
</feature>
<accession>A0ABR3UWZ3</accession>
<evidence type="ECO:0000256" key="1">
    <source>
        <dbReference type="SAM" id="SignalP"/>
    </source>
</evidence>
<dbReference type="RefSeq" id="XP_069310938.1">
    <property type="nucleotide sequence ID" value="XM_069448021.1"/>
</dbReference>
<comment type="caution">
    <text evidence="2">The sequence shown here is derived from an EMBL/GenBank/DDBJ whole genome shotgun (WGS) entry which is preliminary data.</text>
</comment>
<dbReference type="Proteomes" id="UP001578633">
    <property type="component" value="Chromosome 1"/>
</dbReference>
<name>A0ABR3UWZ3_9PLEO</name>
<proteinExistence type="predicted"/>
<dbReference type="CDD" id="cd12148">
    <property type="entry name" value="fungal_TF_MHR"/>
    <property type="match status" value="1"/>
</dbReference>
<keyword evidence="3" id="KW-1185">Reference proteome</keyword>
<evidence type="ECO:0008006" key="4">
    <source>
        <dbReference type="Google" id="ProtNLM"/>
    </source>
</evidence>
<organism evidence="2 3">
    <name type="scientific">Alternaria dauci</name>
    <dbReference type="NCBI Taxonomy" id="48095"/>
    <lineage>
        <taxon>Eukaryota</taxon>
        <taxon>Fungi</taxon>
        <taxon>Dikarya</taxon>
        <taxon>Ascomycota</taxon>
        <taxon>Pezizomycotina</taxon>
        <taxon>Dothideomycetes</taxon>
        <taxon>Pleosporomycetidae</taxon>
        <taxon>Pleosporales</taxon>
        <taxon>Pleosporineae</taxon>
        <taxon>Pleosporaceae</taxon>
        <taxon>Alternaria</taxon>
        <taxon>Alternaria sect. Porri</taxon>
    </lineage>
</organism>
<dbReference type="GeneID" id="96081018"/>
<sequence length="435" mass="48373">MTTLLSVLEWIGSIYAPWTPSEPYYMTALEAVTSPDFAHTPFNVQALMLFALAEFHCDYRVEARKKLSTCTAMALELCMNERDFARAYGESDPVLEECWRRTYYILYIVDQHFAVVTNTPFYPLLLIPNTVDLPCDDEYFESGNIPPVVTWAEYQAREFAEIEVIYSSVVYLYDIAMVIAYVINYYIETAVVNEALIEYCDTKLAVWSSLLPACKKDSLRLSGQVDEVIFMAHLCAAITISAIHRPFSSLGYCPEEMTTQAFQAPSPFTLRPKAGRNAHTARVLKATEIHTKLLAIPCALEKHNIFTMCITSQLAAVQVSACTYILDGHALSIARDRVRLSIGFLNTMATLWPLGKKMVKEVRAIARSCIAGAGTQNTMAMDAGPAGSEIDLARDELVCPVDPSAQIDIYSGIVIPIDWDSTSFSYPSLTSSGLV</sequence>
<evidence type="ECO:0000313" key="2">
    <source>
        <dbReference type="EMBL" id="KAL1800354.1"/>
    </source>
</evidence>
<evidence type="ECO:0000313" key="3">
    <source>
        <dbReference type="Proteomes" id="UP001578633"/>
    </source>
</evidence>
<keyword evidence="1" id="KW-0732">Signal</keyword>
<gene>
    <name evidence="2" type="ORF">ACET3X_000696</name>
</gene>
<feature type="chain" id="PRO_5045949622" description="Transcription factor domain-containing protein" evidence="1">
    <location>
        <begin position="17"/>
        <end position="435"/>
    </location>
</feature>
<dbReference type="PANTHER" id="PTHR47431:SF4">
    <property type="entry name" value="ZN(II)2CYS6 TRANSCRIPTION FACTOR (EUROFUNG)"/>
    <property type="match status" value="1"/>
</dbReference>
<dbReference type="EMBL" id="JBHGVX010000001">
    <property type="protein sequence ID" value="KAL1800354.1"/>
    <property type="molecule type" value="Genomic_DNA"/>
</dbReference>